<dbReference type="SUPFAM" id="SSF52833">
    <property type="entry name" value="Thioredoxin-like"/>
    <property type="match status" value="1"/>
</dbReference>
<dbReference type="Proteomes" id="UP000646844">
    <property type="component" value="Unassembled WGS sequence"/>
</dbReference>
<evidence type="ECO:0000259" key="5">
    <source>
        <dbReference type="PROSITE" id="PS51352"/>
    </source>
</evidence>
<dbReference type="FunFam" id="3.40.30.10:FF:000001">
    <property type="entry name" value="Thioredoxin"/>
    <property type="match status" value="1"/>
</dbReference>
<keyword evidence="2" id="KW-0249">Electron transport</keyword>
<evidence type="ECO:0000256" key="4">
    <source>
        <dbReference type="ARBA" id="ARBA00023284"/>
    </source>
</evidence>
<dbReference type="EMBL" id="DUJO01000019">
    <property type="protein sequence ID" value="HII73730.1"/>
    <property type="molecule type" value="Genomic_DNA"/>
</dbReference>
<evidence type="ECO:0000313" key="6">
    <source>
        <dbReference type="EMBL" id="HII73730.1"/>
    </source>
</evidence>
<dbReference type="Pfam" id="PF00085">
    <property type="entry name" value="Thioredoxin"/>
    <property type="match status" value="1"/>
</dbReference>
<sequence length="132" mass="15187">MSEIDTLVREIAKRLEEKAEKILKKEEATITITDSNIDDIITKNRVVFVDCWAPWCAPCHIYEPIFNKMAEKYKDKIVFGRLNVDENPKTADKYGVMNIPTTLIFLNGNLVDQIVGAVDETTLEEYIKKYLS</sequence>
<dbReference type="GO" id="GO:0015035">
    <property type="term" value="F:protein-disulfide reductase activity"/>
    <property type="evidence" value="ECO:0007669"/>
    <property type="project" value="InterPro"/>
</dbReference>
<evidence type="ECO:0000256" key="2">
    <source>
        <dbReference type="ARBA" id="ARBA00022982"/>
    </source>
</evidence>
<evidence type="ECO:0000256" key="3">
    <source>
        <dbReference type="ARBA" id="ARBA00023157"/>
    </source>
</evidence>
<keyword evidence="3" id="KW-1015">Disulfide bond</keyword>
<dbReference type="NCBIfam" id="TIGR01068">
    <property type="entry name" value="thioredoxin"/>
    <property type="match status" value="1"/>
</dbReference>
<protein>
    <submittedName>
        <fullName evidence="6">Thioredoxin</fullName>
    </submittedName>
</protein>
<dbReference type="Gene3D" id="3.40.30.10">
    <property type="entry name" value="Glutaredoxin"/>
    <property type="match status" value="1"/>
</dbReference>
<dbReference type="GeneID" id="1459416"/>
<proteinExistence type="predicted"/>
<accession>A0A832WP58</accession>
<feature type="domain" description="Thioredoxin" evidence="5">
    <location>
        <begin position="19"/>
        <end position="132"/>
    </location>
</feature>
<gene>
    <name evidence="6" type="primary">trxA</name>
    <name evidence="6" type="ORF">HA332_04955</name>
</gene>
<dbReference type="InterPro" id="IPR017937">
    <property type="entry name" value="Thioredoxin_CS"/>
</dbReference>
<dbReference type="InterPro" id="IPR036249">
    <property type="entry name" value="Thioredoxin-like_sf"/>
</dbReference>
<evidence type="ECO:0000313" key="7">
    <source>
        <dbReference type="Proteomes" id="UP000646844"/>
    </source>
</evidence>
<dbReference type="InterPro" id="IPR013766">
    <property type="entry name" value="Thioredoxin_domain"/>
</dbReference>
<reference evidence="6" key="1">
    <citation type="journal article" date="2020" name="bioRxiv">
        <title>A rank-normalized archaeal taxonomy based on genome phylogeny resolves widespread incomplete and uneven classifications.</title>
        <authorList>
            <person name="Rinke C."/>
            <person name="Chuvochina M."/>
            <person name="Mussig A.J."/>
            <person name="Chaumeil P.-A."/>
            <person name="Waite D.W."/>
            <person name="Whitman W.B."/>
            <person name="Parks D.H."/>
            <person name="Hugenholtz P."/>
        </authorList>
    </citation>
    <scope>NUCLEOTIDE SEQUENCE</scope>
    <source>
        <strain evidence="6">UBA8838</strain>
    </source>
</reference>
<evidence type="ECO:0000256" key="1">
    <source>
        <dbReference type="ARBA" id="ARBA00022448"/>
    </source>
</evidence>
<dbReference type="PANTHER" id="PTHR45663:SF11">
    <property type="entry name" value="GEO12009P1"/>
    <property type="match status" value="1"/>
</dbReference>
<keyword evidence="4" id="KW-0676">Redox-active center</keyword>
<dbReference type="RefSeq" id="WP_052846557.1">
    <property type="nucleotide sequence ID" value="NZ_BAABQO010000003.1"/>
</dbReference>
<organism evidence="6 7">
    <name type="scientific">Sulfurisphaera tokodaii</name>
    <dbReference type="NCBI Taxonomy" id="111955"/>
    <lineage>
        <taxon>Archaea</taxon>
        <taxon>Thermoproteota</taxon>
        <taxon>Thermoprotei</taxon>
        <taxon>Sulfolobales</taxon>
        <taxon>Sulfolobaceae</taxon>
        <taxon>Sulfurisphaera</taxon>
    </lineage>
</organism>
<dbReference type="PANTHER" id="PTHR45663">
    <property type="entry name" value="GEO12009P1"/>
    <property type="match status" value="1"/>
</dbReference>
<dbReference type="PROSITE" id="PS51352">
    <property type="entry name" value="THIOREDOXIN_2"/>
    <property type="match status" value="1"/>
</dbReference>
<dbReference type="PROSITE" id="PS00194">
    <property type="entry name" value="THIOREDOXIN_1"/>
    <property type="match status" value="1"/>
</dbReference>
<dbReference type="InterPro" id="IPR005746">
    <property type="entry name" value="Thioredoxin"/>
</dbReference>
<dbReference type="OMA" id="RMFAPTY"/>
<name>A0A832WP58_9CREN</name>
<dbReference type="CDD" id="cd02947">
    <property type="entry name" value="TRX_family"/>
    <property type="match status" value="1"/>
</dbReference>
<dbReference type="AlphaFoldDB" id="A0A832WP58"/>
<dbReference type="GO" id="GO:0005737">
    <property type="term" value="C:cytoplasm"/>
    <property type="evidence" value="ECO:0007669"/>
    <property type="project" value="TreeGrafter"/>
</dbReference>
<comment type="caution">
    <text evidence="6">The sequence shown here is derived from an EMBL/GenBank/DDBJ whole genome shotgun (WGS) entry which is preliminary data.</text>
</comment>
<keyword evidence="1" id="KW-0813">Transport</keyword>